<name>A0A834MG31_RHYFE</name>
<dbReference type="Proteomes" id="UP000625711">
    <property type="component" value="Unassembled WGS sequence"/>
</dbReference>
<protein>
    <submittedName>
        <fullName evidence="2">Uncharacterized protein</fullName>
    </submittedName>
</protein>
<comment type="caution">
    <text evidence="2">The sequence shown here is derived from an EMBL/GenBank/DDBJ whole genome shotgun (WGS) entry which is preliminary data.</text>
</comment>
<proteinExistence type="predicted"/>
<dbReference type="EMBL" id="JAACXV010004456">
    <property type="protein sequence ID" value="KAF7277049.1"/>
    <property type="molecule type" value="Genomic_DNA"/>
</dbReference>
<evidence type="ECO:0000256" key="1">
    <source>
        <dbReference type="SAM" id="MobiDB-lite"/>
    </source>
</evidence>
<keyword evidence="3" id="KW-1185">Reference proteome</keyword>
<reference evidence="2" key="1">
    <citation type="submission" date="2020-08" db="EMBL/GenBank/DDBJ databases">
        <title>Genome sequencing and assembly of the red palm weevil Rhynchophorus ferrugineus.</title>
        <authorList>
            <person name="Dias G.B."/>
            <person name="Bergman C.M."/>
            <person name="Manee M."/>
        </authorList>
    </citation>
    <scope>NUCLEOTIDE SEQUENCE</scope>
    <source>
        <strain evidence="2">AA-2017</strain>
        <tissue evidence="2">Whole larva</tissue>
    </source>
</reference>
<evidence type="ECO:0000313" key="3">
    <source>
        <dbReference type="Proteomes" id="UP000625711"/>
    </source>
</evidence>
<dbReference type="AlphaFoldDB" id="A0A834MG31"/>
<sequence>MTYFDVLRHNNGSFTLDGRTLIVPRAPKQTENRPGCPGAFSPNGSFGRSGPPLVLGPMHVYSQRNADRRRVVYVTPARPI</sequence>
<organism evidence="2 3">
    <name type="scientific">Rhynchophorus ferrugineus</name>
    <name type="common">Red palm weevil</name>
    <name type="synonym">Curculio ferrugineus</name>
    <dbReference type="NCBI Taxonomy" id="354439"/>
    <lineage>
        <taxon>Eukaryota</taxon>
        <taxon>Metazoa</taxon>
        <taxon>Ecdysozoa</taxon>
        <taxon>Arthropoda</taxon>
        <taxon>Hexapoda</taxon>
        <taxon>Insecta</taxon>
        <taxon>Pterygota</taxon>
        <taxon>Neoptera</taxon>
        <taxon>Endopterygota</taxon>
        <taxon>Coleoptera</taxon>
        <taxon>Polyphaga</taxon>
        <taxon>Cucujiformia</taxon>
        <taxon>Curculionidae</taxon>
        <taxon>Dryophthorinae</taxon>
        <taxon>Rhynchophorus</taxon>
    </lineage>
</organism>
<evidence type="ECO:0000313" key="2">
    <source>
        <dbReference type="EMBL" id="KAF7277049.1"/>
    </source>
</evidence>
<gene>
    <name evidence="2" type="ORF">GWI33_009498</name>
</gene>
<feature type="region of interest" description="Disordered" evidence="1">
    <location>
        <begin position="27"/>
        <end position="48"/>
    </location>
</feature>
<accession>A0A834MG31</accession>